<evidence type="ECO:0000256" key="2">
    <source>
        <dbReference type="SAM" id="Phobius"/>
    </source>
</evidence>
<feature type="compositionally biased region" description="Gly residues" evidence="1">
    <location>
        <begin position="365"/>
        <end position="395"/>
    </location>
</feature>
<comment type="caution">
    <text evidence="4">The sequence shown here is derived from an EMBL/GenBank/DDBJ whole genome shotgun (WGS) entry which is preliminary data.</text>
</comment>
<feature type="compositionally biased region" description="Low complexity" evidence="1">
    <location>
        <begin position="314"/>
        <end position="327"/>
    </location>
</feature>
<feature type="compositionally biased region" description="Polar residues" evidence="1">
    <location>
        <begin position="465"/>
        <end position="477"/>
    </location>
</feature>
<feature type="region of interest" description="Disordered" evidence="1">
    <location>
        <begin position="1"/>
        <end position="256"/>
    </location>
</feature>
<dbReference type="InterPro" id="IPR018929">
    <property type="entry name" value="DUF2510"/>
</dbReference>
<feature type="compositionally biased region" description="Pro residues" evidence="1">
    <location>
        <begin position="445"/>
        <end position="458"/>
    </location>
</feature>
<feature type="domain" description="DUF2510" evidence="3">
    <location>
        <begin position="7"/>
        <end position="39"/>
    </location>
</feature>
<keyword evidence="2" id="KW-1133">Transmembrane helix</keyword>
<keyword evidence="5" id="KW-1185">Reference proteome</keyword>
<gene>
    <name evidence="4" type="ORF">EV644_102472</name>
</gene>
<feature type="compositionally biased region" description="Polar residues" evidence="1">
    <location>
        <begin position="14"/>
        <end position="29"/>
    </location>
</feature>
<feature type="compositionally biased region" description="Basic and acidic residues" evidence="1">
    <location>
        <begin position="397"/>
        <end position="407"/>
    </location>
</feature>
<feature type="transmembrane region" description="Helical" evidence="2">
    <location>
        <begin position="413"/>
        <end position="434"/>
    </location>
</feature>
<accession>A0ABY2BS78</accession>
<dbReference type="Proteomes" id="UP000295818">
    <property type="component" value="Unassembled WGS sequence"/>
</dbReference>
<dbReference type="Pfam" id="PF10708">
    <property type="entry name" value="DUF2510"/>
    <property type="match status" value="1"/>
</dbReference>
<reference evidence="4 5" key="1">
    <citation type="journal article" date="2015" name="Stand. Genomic Sci.">
        <title>Genomic Encyclopedia of Bacterial and Archaeal Type Strains, Phase III: the genomes of soil and plant-associated and newly described type strains.</title>
        <authorList>
            <person name="Whitman W.B."/>
            <person name="Woyke T."/>
            <person name="Klenk H.P."/>
            <person name="Zhou Y."/>
            <person name="Lilburn T.G."/>
            <person name="Beck B.J."/>
            <person name="De Vos P."/>
            <person name="Vandamme P."/>
            <person name="Eisen J.A."/>
            <person name="Garrity G."/>
            <person name="Hugenholtz P."/>
            <person name="Kyrpides N.C."/>
        </authorList>
    </citation>
    <scope>NUCLEOTIDE SEQUENCE [LARGE SCALE GENOMIC DNA]</scope>
    <source>
        <strain evidence="4 5">VKM Ac-2538</strain>
    </source>
</reference>
<protein>
    <submittedName>
        <fullName evidence="4">Uncharacterized protein DUF2510</fullName>
    </submittedName>
</protein>
<feature type="region of interest" description="Disordered" evidence="1">
    <location>
        <begin position="440"/>
        <end position="481"/>
    </location>
</feature>
<evidence type="ECO:0000259" key="3">
    <source>
        <dbReference type="Pfam" id="PF10708"/>
    </source>
</evidence>
<feature type="compositionally biased region" description="Low complexity" evidence="1">
    <location>
        <begin position="106"/>
        <end position="118"/>
    </location>
</feature>
<feature type="compositionally biased region" description="Polar residues" evidence="1">
    <location>
        <begin position="143"/>
        <end position="162"/>
    </location>
</feature>
<evidence type="ECO:0000313" key="4">
    <source>
        <dbReference type="EMBL" id="TCO29752.1"/>
    </source>
</evidence>
<keyword evidence="2" id="KW-0472">Membrane</keyword>
<dbReference type="EMBL" id="SLWM01000002">
    <property type="protein sequence ID" value="TCO29752.1"/>
    <property type="molecule type" value="Genomic_DNA"/>
</dbReference>
<feature type="compositionally biased region" description="Polar residues" evidence="1">
    <location>
        <begin position="240"/>
        <end position="256"/>
    </location>
</feature>
<dbReference type="RefSeq" id="WP_132187908.1">
    <property type="nucleotide sequence ID" value="NZ_SLWM01000002.1"/>
</dbReference>
<name>A0ABY2BS78_9ACTN</name>
<organism evidence="4 5">
    <name type="scientific">Kribbella orskensis</name>
    <dbReference type="NCBI Taxonomy" id="2512216"/>
    <lineage>
        <taxon>Bacteria</taxon>
        <taxon>Bacillati</taxon>
        <taxon>Actinomycetota</taxon>
        <taxon>Actinomycetes</taxon>
        <taxon>Propionibacteriales</taxon>
        <taxon>Kribbellaceae</taxon>
        <taxon>Kribbella</taxon>
    </lineage>
</organism>
<sequence length="648" mass="68695">MSNPPVGWYPDPTGQPNTLRWWNGTQWTNKTEKEDVTPDAAESEPEAAAISAAEKAKSTWMEPATIPSAANHWTQQPAPDEPDTAPEPVTRPDTEPVQTGWTLKLADAGAAGSDAGAQGKDEQENSWTEPISAAPQAEGWGPTSWTQQPSQPVSEEPTQAANTWGLPDEQQTTAATTWGLPGEQTTAANTQGVPDEEQTAVNTWGLPDEQAVPDHGDLQTPPPPWQPTPNQWEVAADQQPAPNQWQASGDQQTAPNQWEVSADQHQTAANQWQASGDQQTAPNQWQAFAEQQTAPDQWAASAGQQVAPTQWEAAAAQQQGGLNQWQGSGDGQATADLWQGNQAGAGQWLTGGGSQTATEQWQGGQQQGVGQEQGVGQWQSGGAGQWPVQQGGGPGRIEPDNGGKEGKGGGSKLPLIIAAAVAFVLIVAAGVFFLSQRDDKAAGPNPTPPPTSAPPSPTNAPTTPGNQPTGAPGQSKNPKLHEVPRVASEAISFPRQGQPWSERKRLIAQLINSSGQYVRLQENFDGENDWYADMFVGALGTGTPFNGNPQATASDLMLQARSSMYGDIPVTFKPRANGPVKRSGKAGWFYRQTVTVNSTKVTSRVLTLTVAVFDLGDGTAVAYISDIPVNRPDLRTAEAQVYKGINVG</sequence>
<feature type="compositionally biased region" description="Polar residues" evidence="1">
    <location>
        <begin position="183"/>
        <end position="192"/>
    </location>
</feature>
<feature type="region of interest" description="Disordered" evidence="1">
    <location>
        <begin position="314"/>
        <end position="409"/>
    </location>
</feature>
<evidence type="ECO:0000256" key="1">
    <source>
        <dbReference type="SAM" id="MobiDB-lite"/>
    </source>
</evidence>
<evidence type="ECO:0000313" key="5">
    <source>
        <dbReference type="Proteomes" id="UP000295818"/>
    </source>
</evidence>
<keyword evidence="2" id="KW-0812">Transmembrane</keyword>
<proteinExistence type="predicted"/>